<dbReference type="STRING" id="181874.A0A409Y633"/>
<evidence type="ECO:0000256" key="1">
    <source>
        <dbReference type="SAM" id="MobiDB-lite"/>
    </source>
</evidence>
<feature type="compositionally biased region" description="Acidic residues" evidence="1">
    <location>
        <begin position="135"/>
        <end position="144"/>
    </location>
</feature>
<name>A0A409Y633_9AGAR</name>
<dbReference type="AlphaFoldDB" id="A0A409Y633"/>
<dbReference type="EMBL" id="NHTK01001383">
    <property type="protein sequence ID" value="PPQ98439.1"/>
    <property type="molecule type" value="Genomic_DNA"/>
</dbReference>
<accession>A0A409Y633</accession>
<reference evidence="2 3" key="1">
    <citation type="journal article" date="2018" name="Evol. Lett.">
        <title>Horizontal gene cluster transfer increased hallucinogenic mushroom diversity.</title>
        <authorList>
            <person name="Reynolds H.T."/>
            <person name="Vijayakumar V."/>
            <person name="Gluck-Thaler E."/>
            <person name="Korotkin H.B."/>
            <person name="Matheny P.B."/>
            <person name="Slot J.C."/>
        </authorList>
    </citation>
    <scope>NUCLEOTIDE SEQUENCE [LARGE SCALE GENOMIC DNA]</scope>
    <source>
        <strain evidence="2 3">2629</strain>
    </source>
</reference>
<proteinExistence type="predicted"/>
<dbReference type="OrthoDB" id="204784at2759"/>
<gene>
    <name evidence="2" type="ORF">CVT24_004118</name>
</gene>
<evidence type="ECO:0000313" key="2">
    <source>
        <dbReference type="EMBL" id="PPQ98439.1"/>
    </source>
</evidence>
<dbReference type="Proteomes" id="UP000284842">
    <property type="component" value="Unassembled WGS sequence"/>
</dbReference>
<keyword evidence="3" id="KW-1185">Reference proteome</keyword>
<feature type="region of interest" description="Disordered" evidence="1">
    <location>
        <begin position="111"/>
        <end position="144"/>
    </location>
</feature>
<sequence length="288" mass="33074">MVHALFHQALVRGYDAFKLQFPNEGRRMWHLRVLNDFWKTYTPGPSIPSNDVAMDDGEPPFISDIDPMDQVLEDEELGLVIRTDFTNDEAWNQFRRRLEESQKDLLQDLRGEQQEEPEKNTPGNSQSSQPLLAEGDQESDSSDEFPDFIKVIDPQSEEDRAKVKDISNIRALRLFNDVDIRICPPAPKETTKVPPNPLIGLHGLQEFYSGKNLWIYDSKSNADECVRVVSQTGDVYGTASGDSWRARGSHICELQFGMVYQGLRIDFNGLDRWDYEERVRNISECMTI</sequence>
<protein>
    <submittedName>
        <fullName evidence="2">Uncharacterized protein</fullName>
    </submittedName>
</protein>
<dbReference type="InParanoid" id="A0A409Y633"/>
<organism evidence="2 3">
    <name type="scientific">Panaeolus cyanescens</name>
    <dbReference type="NCBI Taxonomy" id="181874"/>
    <lineage>
        <taxon>Eukaryota</taxon>
        <taxon>Fungi</taxon>
        <taxon>Dikarya</taxon>
        <taxon>Basidiomycota</taxon>
        <taxon>Agaricomycotina</taxon>
        <taxon>Agaricomycetes</taxon>
        <taxon>Agaricomycetidae</taxon>
        <taxon>Agaricales</taxon>
        <taxon>Agaricineae</taxon>
        <taxon>Galeropsidaceae</taxon>
        <taxon>Panaeolus</taxon>
    </lineage>
</organism>
<feature type="compositionally biased region" description="Polar residues" evidence="1">
    <location>
        <begin position="121"/>
        <end position="130"/>
    </location>
</feature>
<comment type="caution">
    <text evidence="2">The sequence shown here is derived from an EMBL/GenBank/DDBJ whole genome shotgun (WGS) entry which is preliminary data.</text>
</comment>
<evidence type="ECO:0000313" key="3">
    <source>
        <dbReference type="Proteomes" id="UP000284842"/>
    </source>
</evidence>